<dbReference type="EMBL" id="CAMXCT020005071">
    <property type="protein sequence ID" value="CAL1164671.1"/>
    <property type="molecule type" value="Genomic_DNA"/>
</dbReference>
<reference evidence="4" key="2">
    <citation type="submission" date="2024-04" db="EMBL/GenBank/DDBJ databases">
        <authorList>
            <person name="Chen Y."/>
            <person name="Shah S."/>
            <person name="Dougan E. K."/>
            <person name="Thang M."/>
            <person name="Chan C."/>
        </authorList>
    </citation>
    <scope>NUCLEOTIDE SEQUENCE [LARGE SCALE GENOMIC DNA]</scope>
</reference>
<feature type="repeat" description="ANK" evidence="1">
    <location>
        <begin position="184"/>
        <end position="212"/>
    </location>
</feature>
<comment type="caution">
    <text evidence="3">The sequence shown here is derived from an EMBL/GenBank/DDBJ whole genome shotgun (WGS) entry which is preliminary data.</text>
</comment>
<accession>A0A9P1DKM8</accession>
<sequence>MASEAHTKLDFAMLDRASLRQRMEEEFDNVKKTLYRQQSTFQEMDLAVQGVSRQDQKLRDFHEILEVERSARKELAGKVQQQQEQLEKFRGVVEACGRALLHGQMGQLCSKEPISLLKGDAVQLNKAIQEQRKREEERTRLRRAARLRKKVVEYLTRYDFDPQDVNAGAWCATSCFGWKSYVLPLHKAVEENRTDMILVLLEFGADPMLRDGKGRNAYYHVRSDAQRIQMQMQHLKIREEGSLKLSE</sequence>
<dbReference type="EMBL" id="CAMXCT030005071">
    <property type="protein sequence ID" value="CAL4798608.1"/>
    <property type="molecule type" value="Genomic_DNA"/>
</dbReference>
<dbReference type="PROSITE" id="PS50297">
    <property type="entry name" value="ANK_REP_REGION"/>
    <property type="match status" value="1"/>
</dbReference>
<evidence type="ECO:0000256" key="1">
    <source>
        <dbReference type="PROSITE-ProRule" id="PRU00023"/>
    </source>
</evidence>
<dbReference type="SUPFAM" id="SSF48403">
    <property type="entry name" value="Ankyrin repeat"/>
    <property type="match status" value="1"/>
</dbReference>
<evidence type="ECO:0000256" key="2">
    <source>
        <dbReference type="SAM" id="Coils"/>
    </source>
</evidence>
<evidence type="ECO:0000313" key="4">
    <source>
        <dbReference type="EMBL" id="CAL1164671.1"/>
    </source>
</evidence>
<dbReference type="InterPro" id="IPR002110">
    <property type="entry name" value="Ankyrin_rpt"/>
</dbReference>
<organism evidence="3">
    <name type="scientific">Cladocopium goreaui</name>
    <dbReference type="NCBI Taxonomy" id="2562237"/>
    <lineage>
        <taxon>Eukaryota</taxon>
        <taxon>Sar</taxon>
        <taxon>Alveolata</taxon>
        <taxon>Dinophyceae</taxon>
        <taxon>Suessiales</taxon>
        <taxon>Symbiodiniaceae</taxon>
        <taxon>Cladocopium</taxon>
    </lineage>
</organism>
<keyword evidence="2" id="KW-0175">Coiled coil</keyword>
<dbReference type="AlphaFoldDB" id="A0A9P1DKM8"/>
<evidence type="ECO:0000313" key="5">
    <source>
        <dbReference type="Proteomes" id="UP001152797"/>
    </source>
</evidence>
<protein>
    <submittedName>
        <fullName evidence="3">Uncharacterized protein</fullName>
    </submittedName>
</protein>
<keyword evidence="1" id="KW-0040">ANK repeat</keyword>
<dbReference type="PROSITE" id="PS50088">
    <property type="entry name" value="ANK_REPEAT"/>
    <property type="match status" value="1"/>
</dbReference>
<dbReference type="Gene3D" id="1.25.40.20">
    <property type="entry name" value="Ankyrin repeat-containing domain"/>
    <property type="match status" value="1"/>
</dbReference>
<name>A0A9P1DKM8_9DINO</name>
<dbReference type="InterPro" id="IPR036770">
    <property type="entry name" value="Ankyrin_rpt-contain_sf"/>
</dbReference>
<reference evidence="3" key="1">
    <citation type="submission" date="2022-10" db="EMBL/GenBank/DDBJ databases">
        <authorList>
            <person name="Chen Y."/>
            <person name="Dougan E. K."/>
            <person name="Chan C."/>
            <person name="Rhodes N."/>
            <person name="Thang M."/>
        </authorList>
    </citation>
    <scope>NUCLEOTIDE SEQUENCE</scope>
</reference>
<dbReference type="Proteomes" id="UP001152797">
    <property type="component" value="Unassembled WGS sequence"/>
</dbReference>
<gene>
    <name evidence="3" type="ORF">C1SCF055_LOCUS36475</name>
</gene>
<keyword evidence="5" id="KW-1185">Reference proteome</keyword>
<dbReference type="EMBL" id="CAMXCT010005071">
    <property type="protein sequence ID" value="CAI4011296.1"/>
    <property type="molecule type" value="Genomic_DNA"/>
</dbReference>
<dbReference type="OrthoDB" id="46529at2759"/>
<evidence type="ECO:0000313" key="3">
    <source>
        <dbReference type="EMBL" id="CAI4011296.1"/>
    </source>
</evidence>
<proteinExistence type="predicted"/>
<feature type="coiled-coil region" evidence="2">
    <location>
        <begin position="65"/>
        <end position="92"/>
    </location>
</feature>